<dbReference type="PRINTS" id="PR00465">
    <property type="entry name" value="EP450IV"/>
</dbReference>
<dbReference type="AlphaFoldDB" id="A0A8H7SKI3"/>
<dbReference type="PANTHER" id="PTHR24304">
    <property type="entry name" value="CYTOCHROME P450 FAMILY 7"/>
    <property type="match status" value="1"/>
</dbReference>
<comment type="caution">
    <text evidence="12">The sequence shown here is derived from an EMBL/GenBank/DDBJ whole genome shotgun (WGS) entry which is preliminary data.</text>
</comment>
<dbReference type="GO" id="GO:0020037">
    <property type="term" value="F:heme binding"/>
    <property type="evidence" value="ECO:0007669"/>
    <property type="project" value="InterPro"/>
</dbReference>
<name>A0A8H7SKI3_9FUNG</name>
<dbReference type="SMART" id="SM00290">
    <property type="entry name" value="ZnF_UBP"/>
    <property type="match status" value="1"/>
</dbReference>
<dbReference type="PRINTS" id="PR00385">
    <property type="entry name" value="P450"/>
</dbReference>
<reference evidence="12" key="1">
    <citation type="submission" date="2021-01" db="EMBL/GenBank/DDBJ databases">
        <title>Metabolic potential, ecology and presence of endohyphal bacteria is reflected in genomic diversity of Mucoromycotina.</title>
        <authorList>
            <person name="Muszewska A."/>
            <person name="Okrasinska A."/>
            <person name="Steczkiewicz K."/>
            <person name="Drgas O."/>
            <person name="Orlowska M."/>
            <person name="Perlinska-Lenart U."/>
            <person name="Aleksandrzak-Piekarczyk T."/>
            <person name="Szatraj K."/>
            <person name="Zielenkiewicz U."/>
            <person name="Pilsyk S."/>
            <person name="Malc E."/>
            <person name="Mieczkowski P."/>
            <person name="Kruszewska J.S."/>
            <person name="Biernat P."/>
            <person name="Pawlowska J."/>
        </authorList>
    </citation>
    <scope>NUCLEOTIDE SEQUENCE</scope>
    <source>
        <strain evidence="12">WA0000018081</strain>
    </source>
</reference>
<dbReference type="GO" id="GO:0016705">
    <property type="term" value="F:oxidoreductase activity, acting on paired donors, with incorporation or reduction of molecular oxygen"/>
    <property type="evidence" value="ECO:0007669"/>
    <property type="project" value="InterPro"/>
</dbReference>
<dbReference type="InterPro" id="IPR036396">
    <property type="entry name" value="Cyt_P450_sf"/>
</dbReference>
<evidence type="ECO:0000256" key="6">
    <source>
        <dbReference type="ARBA" id="ARBA00022833"/>
    </source>
</evidence>
<feature type="domain" description="UBP-type" evidence="11">
    <location>
        <begin position="49"/>
        <end position="160"/>
    </location>
</feature>
<dbReference type="GO" id="GO:0005506">
    <property type="term" value="F:iron ion binding"/>
    <property type="evidence" value="ECO:0007669"/>
    <property type="project" value="InterPro"/>
</dbReference>
<evidence type="ECO:0000256" key="5">
    <source>
        <dbReference type="ARBA" id="ARBA00022771"/>
    </source>
</evidence>
<dbReference type="InterPro" id="IPR028889">
    <property type="entry name" value="USP"/>
</dbReference>
<sequence length="951" mass="108481">MSHNPPGSPLSPLSPPSPMLGDQKTVYDVIYSADNPTEFYGNAQLTTMGACVHLVKLKQKLKVDGNNEDNVLENYRALLPIPQCSTCLDPLSRLHACLHCIYIGCWKKGHIKDHQKEKKHTFAMDFDRHALFCYECNDYVYDAEIEERVIRAELLIKSRKKKQRVQYLPWEPTHQDASTLTKHSTISSCQVHNPLLKAYFLSDRHNPKNCQKQFCMCCEMDDLFAQFYSEDKKPYGPCRFLQSMWMSLKELAGNVTTTCDPMLDISLGLRPVEKKKKYNGKMANNGRRFSSEDLSRASKQGNTLLDCLDRYTQPEKLGPNEYSCSKCGNTFQEATKQLSIKRIPPVLSIQLKRFEHGTSSTSKIETKIKFPAELDLTPYTSTKKKENDNIYTLFAVVNHQGKMDTGHYTMYAKHRNEWFRFDDHNVTVAYQKDVLDSKAYMCFYIKKSLEYETADPFRFEALGVYVILNILNQLFGPKDAKAPPVVFSWIPFMGNAIQFGINPIKFLQDCQKMYGDVFTFYMVGKKVTVLLGADGNQFVFNSKQNVSSAAEAYNDMTKYVFGREVVYDAPHSVFLEQKRFIKAGLNSDCFREHVPMIVDEVVDFFKDFKKPSGTFDAYHTFGSLIICTASRCLMGKEIRANLDKNVAQLYYDLDQGFQPINFIFPNLPLPSYRKRDAACKKMAEIYSGIIRRRREENDSSNSDLLQALIDANYKDGSDLPDHHIAGMMIAVLFGGQHTSATTSAWTLLELAARPDLIRALRQEQIDKLGSLKTDLTFENLKELTLLENCVRETLRLHPPIFQMMRKVIADNGVTFEKTGHQIPKGNFLCAVPGVTQVDETYFKEPLKYNPMRWVDLDDPVHSMEAGDDANVDYGFGVAGISSKSPFLPFGAGRHRCIGEQFGYLQIKTIIATMIRLFDIELEEGKGVPKSDYTSMVVVPEKPANIKYTWRE</sequence>
<dbReference type="Gene3D" id="3.90.70.10">
    <property type="entry name" value="Cysteine proteinases"/>
    <property type="match status" value="2"/>
</dbReference>
<organism evidence="12 13">
    <name type="scientific">Thamnidium elegans</name>
    <dbReference type="NCBI Taxonomy" id="101142"/>
    <lineage>
        <taxon>Eukaryota</taxon>
        <taxon>Fungi</taxon>
        <taxon>Fungi incertae sedis</taxon>
        <taxon>Mucoromycota</taxon>
        <taxon>Mucoromycotina</taxon>
        <taxon>Mucoromycetes</taxon>
        <taxon>Mucorales</taxon>
        <taxon>Mucorineae</taxon>
        <taxon>Mucoraceae</taxon>
        <taxon>Thamnidium</taxon>
    </lineage>
</organism>
<dbReference type="Proteomes" id="UP000613177">
    <property type="component" value="Unassembled WGS sequence"/>
</dbReference>
<dbReference type="PROSITE" id="PS00973">
    <property type="entry name" value="USP_2"/>
    <property type="match status" value="1"/>
</dbReference>
<dbReference type="InterPro" id="IPR050529">
    <property type="entry name" value="CYP450_sterol_14alpha_dmase"/>
</dbReference>
<proteinExistence type="inferred from homology"/>
<feature type="binding site" description="axial binding residue" evidence="8">
    <location>
        <position position="896"/>
    </location>
    <ligand>
        <name>heme</name>
        <dbReference type="ChEBI" id="CHEBI:30413"/>
    </ligand>
    <ligandPart>
        <name>Fe</name>
        <dbReference type="ChEBI" id="CHEBI:18248"/>
    </ligandPart>
</feature>
<accession>A0A8H7SKI3</accession>
<dbReference type="PROSITE" id="PS50271">
    <property type="entry name" value="ZF_UBP"/>
    <property type="match status" value="1"/>
</dbReference>
<evidence type="ECO:0008006" key="14">
    <source>
        <dbReference type="Google" id="ProtNLM"/>
    </source>
</evidence>
<evidence type="ECO:0000256" key="2">
    <source>
        <dbReference type="ARBA" id="ARBA00010617"/>
    </source>
</evidence>
<evidence type="ECO:0000256" key="7">
    <source>
        <dbReference type="ARBA" id="ARBA00023004"/>
    </source>
</evidence>
<dbReference type="Gene3D" id="3.30.40.10">
    <property type="entry name" value="Zinc/RING finger domain, C3HC4 (zinc finger)"/>
    <property type="match status" value="1"/>
</dbReference>
<dbReference type="GO" id="GO:0008270">
    <property type="term" value="F:zinc ion binding"/>
    <property type="evidence" value="ECO:0007669"/>
    <property type="project" value="UniProtKB-KW"/>
</dbReference>
<dbReference type="SUPFAM" id="SSF54001">
    <property type="entry name" value="Cysteine proteinases"/>
    <property type="match status" value="1"/>
</dbReference>
<evidence type="ECO:0000259" key="11">
    <source>
        <dbReference type="PROSITE" id="PS50271"/>
    </source>
</evidence>
<evidence type="ECO:0000256" key="9">
    <source>
        <dbReference type="PROSITE-ProRule" id="PRU00502"/>
    </source>
</evidence>
<keyword evidence="6" id="KW-0862">Zinc</keyword>
<keyword evidence="7 8" id="KW-0408">Iron</keyword>
<dbReference type="PROSITE" id="PS00086">
    <property type="entry name" value="CYTOCHROME_P450"/>
    <property type="match status" value="1"/>
</dbReference>
<dbReference type="PANTHER" id="PTHR24304:SF2">
    <property type="entry name" value="24-HYDROXYCHOLESTEROL 7-ALPHA-HYDROXYLASE"/>
    <property type="match status" value="1"/>
</dbReference>
<dbReference type="Gene3D" id="1.10.630.10">
    <property type="entry name" value="Cytochrome P450"/>
    <property type="match status" value="1"/>
</dbReference>
<gene>
    <name evidence="12" type="ORF">INT48_006028</name>
</gene>
<evidence type="ECO:0000256" key="3">
    <source>
        <dbReference type="ARBA" id="ARBA00022617"/>
    </source>
</evidence>
<dbReference type="Pfam" id="PF00067">
    <property type="entry name" value="p450"/>
    <property type="match status" value="1"/>
</dbReference>
<dbReference type="CDD" id="cd11042">
    <property type="entry name" value="CYP51-like"/>
    <property type="match status" value="1"/>
</dbReference>
<keyword evidence="13" id="KW-1185">Reference proteome</keyword>
<keyword evidence="4 8" id="KW-0479">Metal-binding</keyword>
<dbReference type="InterPro" id="IPR038765">
    <property type="entry name" value="Papain-like_cys_pep_sf"/>
</dbReference>
<evidence type="ECO:0000259" key="10">
    <source>
        <dbReference type="PROSITE" id="PS50235"/>
    </source>
</evidence>
<dbReference type="GO" id="GO:0016579">
    <property type="term" value="P:protein deubiquitination"/>
    <property type="evidence" value="ECO:0007669"/>
    <property type="project" value="InterPro"/>
</dbReference>
<dbReference type="InterPro" id="IPR017972">
    <property type="entry name" value="Cyt_P450_CS"/>
</dbReference>
<dbReference type="SUPFAM" id="SSF48264">
    <property type="entry name" value="Cytochrome P450"/>
    <property type="match status" value="1"/>
</dbReference>
<dbReference type="EMBL" id="JAEPRE010000121">
    <property type="protein sequence ID" value="KAG2232154.1"/>
    <property type="molecule type" value="Genomic_DNA"/>
</dbReference>
<dbReference type="InterPro" id="IPR001128">
    <property type="entry name" value="Cyt_P450"/>
</dbReference>
<evidence type="ECO:0000256" key="1">
    <source>
        <dbReference type="ARBA" id="ARBA00001971"/>
    </source>
</evidence>
<keyword evidence="5 9" id="KW-0863">Zinc-finger</keyword>
<dbReference type="InterPro" id="IPR001394">
    <property type="entry name" value="Peptidase_C19_UCH"/>
</dbReference>
<evidence type="ECO:0000313" key="12">
    <source>
        <dbReference type="EMBL" id="KAG2232154.1"/>
    </source>
</evidence>
<dbReference type="InterPro" id="IPR002403">
    <property type="entry name" value="Cyt_P450_E_grp-IV"/>
</dbReference>
<dbReference type="InterPro" id="IPR001607">
    <property type="entry name" value="Znf_UBP"/>
</dbReference>
<dbReference type="GO" id="GO:0004843">
    <property type="term" value="F:cysteine-type deubiquitinase activity"/>
    <property type="evidence" value="ECO:0007669"/>
    <property type="project" value="InterPro"/>
</dbReference>
<dbReference type="InterPro" id="IPR013083">
    <property type="entry name" value="Znf_RING/FYVE/PHD"/>
</dbReference>
<keyword evidence="3 8" id="KW-0349">Heme</keyword>
<dbReference type="SUPFAM" id="SSF57850">
    <property type="entry name" value="RING/U-box"/>
    <property type="match status" value="1"/>
</dbReference>
<comment type="cofactor">
    <cofactor evidence="1 8">
        <name>heme</name>
        <dbReference type="ChEBI" id="CHEBI:30413"/>
    </cofactor>
</comment>
<comment type="similarity">
    <text evidence="2">Belongs to the cytochrome P450 family.</text>
</comment>
<feature type="domain" description="USP" evidence="10">
    <location>
        <begin position="178"/>
        <end position="447"/>
    </location>
</feature>
<dbReference type="GO" id="GO:0004497">
    <property type="term" value="F:monooxygenase activity"/>
    <property type="evidence" value="ECO:0007669"/>
    <property type="project" value="InterPro"/>
</dbReference>
<dbReference type="Pfam" id="PF02148">
    <property type="entry name" value="zf-UBP"/>
    <property type="match status" value="1"/>
</dbReference>
<protein>
    <recommendedName>
        <fullName evidence="14">Ubiquitinyl hydrolase 1</fullName>
    </recommendedName>
</protein>
<dbReference type="InterPro" id="IPR018200">
    <property type="entry name" value="USP_CS"/>
</dbReference>
<dbReference type="Pfam" id="PF00443">
    <property type="entry name" value="UCH"/>
    <property type="match status" value="1"/>
</dbReference>
<evidence type="ECO:0000256" key="4">
    <source>
        <dbReference type="ARBA" id="ARBA00022723"/>
    </source>
</evidence>
<dbReference type="PROSITE" id="PS50235">
    <property type="entry name" value="USP_3"/>
    <property type="match status" value="1"/>
</dbReference>
<evidence type="ECO:0000256" key="8">
    <source>
        <dbReference type="PIRSR" id="PIRSR602403-1"/>
    </source>
</evidence>
<evidence type="ECO:0000313" key="13">
    <source>
        <dbReference type="Proteomes" id="UP000613177"/>
    </source>
</evidence>